<keyword evidence="1" id="KW-0812">Transmembrane</keyword>
<dbReference type="EMBL" id="WJYN01000017">
    <property type="protein sequence ID" value="MRT01727.1"/>
    <property type="molecule type" value="Genomic_DNA"/>
</dbReference>
<evidence type="ECO:0000256" key="1">
    <source>
        <dbReference type="SAM" id="Phobius"/>
    </source>
</evidence>
<gene>
    <name evidence="2" type="ORF">GJQ57_24060</name>
</gene>
<dbReference type="AlphaFoldDB" id="A0A7X2HS85"/>
<name>A0A7X2HS85_RALPI</name>
<feature type="transmembrane region" description="Helical" evidence="1">
    <location>
        <begin position="49"/>
        <end position="70"/>
    </location>
</feature>
<protein>
    <submittedName>
        <fullName evidence="2">Divalent metal cation transporter</fullName>
    </submittedName>
</protein>
<reference evidence="2 3" key="1">
    <citation type="submission" date="2019-11" db="EMBL/GenBank/DDBJ databases">
        <title>Phenotypic characterization of an OXA-22 and OXA-60 co-producing Ralstonia pickettii clinical strain.</title>
        <authorList>
            <person name="He F."/>
        </authorList>
    </citation>
    <scope>NUCLEOTIDE SEQUENCE [LARGE SCALE GENOMIC DNA]</scope>
    <source>
        <strain evidence="2 3">PSLESD1</strain>
    </source>
</reference>
<proteinExistence type="predicted"/>
<feature type="non-terminal residue" evidence="2">
    <location>
        <position position="1"/>
    </location>
</feature>
<organism evidence="2 3">
    <name type="scientific">Ralstonia pickettii</name>
    <name type="common">Burkholderia pickettii</name>
    <dbReference type="NCBI Taxonomy" id="329"/>
    <lineage>
        <taxon>Bacteria</taxon>
        <taxon>Pseudomonadati</taxon>
        <taxon>Pseudomonadota</taxon>
        <taxon>Betaproteobacteria</taxon>
        <taxon>Burkholderiales</taxon>
        <taxon>Burkholderiaceae</taxon>
        <taxon>Ralstonia</taxon>
    </lineage>
</organism>
<accession>A0A7X2HS85</accession>
<evidence type="ECO:0000313" key="2">
    <source>
        <dbReference type="EMBL" id="MRT01727.1"/>
    </source>
</evidence>
<dbReference type="Proteomes" id="UP000441032">
    <property type="component" value="Unassembled WGS sequence"/>
</dbReference>
<sequence>LVLWRIERRSHRPQHPLRVSVLDRNHWTMPPLEQLTPARWTPLKRTWMFVLRAYLVVAAGLVLVRIAGLVTQ</sequence>
<keyword evidence="1" id="KW-1133">Transmembrane helix</keyword>
<evidence type="ECO:0000313" key="3">
    <source>
        <dbReference type="Proteomes" id="UP000441032"/>
    </source>
</evidence>
<comment type="caution">
    <text evidence="2">The sequence shown here is derived from an EMBL/GenBank/DDBJ whole genome shotgun (WGS) entry which is preliminary data.</text>
</comment>
<keyword evidence="1" id="KW-0472">Membrane</keyword>